<dbReference type="KEGG" id="tnu:BD01_2093"/>
<dbReference type="EMBL" id="CP007264">
    <property type="protein sequence ID" value="AHL23689.1"/>
    <property type="molecule type" value="Genomic_DNA"/>
</dbReference>
<sequence length="93" mass="10379">MDFMSIVASVIFAGFAVRTVYLLLREDRKKDLLLTTALWGLALFVWGLYIAGKKGWGIPSALVMLSGVVAFSLSFFGLFKLREESPKEFGKEL</sequence>
<dbReference type="HOGENOM" id="CLU_2327396_0_0_2"/>
<dbReference type="OrthoDB" id="101787at2157"/>
<protein>
    <submittedName>
        <fullName evidence="2">Uncharacterized protein</fullName>
    </submittedName>
</protein>
<feature type="transmembrane region" description="Helical" evidence="1">
    <location>
        <begin position="31"/>
        <end position="50"/>
    </location>
</feature>
<keyword evidence="1" id="KW-0472">Membrane</keyword>
<accession>W8PNR4</accession>
<proteinExistence type="predicted"/>
<keyword evidence="1" id="KW-1133">Transmembrane helix</keyword>
<keyword evidence="1" id="KW-0812">Transmembrane</keyword>
<feature type="transmembrane region" description="Helical" evidence="1">
    <location>
        <begin position="6"/>
        <end position="24"/>
    </location>
</feature>
<feature type="transmembrane region" description="Helical" evidence="1">
    <location>
        <begin position="56"/>
        <end position="79"/>
    </location>
</feature>
<evidence type="ECO:0000313" key="3">
    <source>
        <dbReference type="Proteomes" id="UP000019434"/>
    </source>
</evidence>
<dbReference type="AlphaFoldDB" id="W8PNR4"/>
<organism evidence="2 3">
    <name type="scientific">Thermococcus nautili</name>
    <dbReference type="NCBI Taxonomy" id="195522"/>
    <lineage>
        <taxon>Archaea</taxon>
        <taxon>Methanobacteriati</taxon>
        <taxon>Methanobacteriota</taxon>
        <taxon>Thermococci</taxon>
        <taxon>Thermococcales</taxon>
        <taxon>Thermococcaceae</taxon>
        <taxon>Thermococcus</taxon>
    </lineage>
</organism>
<name>W8PNR4_9EURY</name>
<gene>
    <name evidence="2" type="ORF">BD01_2093</name>
</gene>
<dbReference type="eggNOG" id="arCOG10096">
    <property type="taxonomic scope" value="Archaea"/>
</dbReference>
<dbReference type="STRING" id="195522.BD01_2093"/>
<dbReference type="Proteomes" id="UP000019434">
    <property type="component" value="Chromosome"/>
</dbReference>
<keyword evidence="3" id="KW-1185">Reference proteome</keyword>
<evidence type="ECO:0000313" key="2">
    <source>
        <dbReference type="EMBL" id="AHL23689.1"/>
    </source>
</evidence>
<reference evidence="2 3" key="1">
    <citation type="submission" date="2014-02" db="EMBL/GenBank/DDBJ databases">
        <title>Genome Sequence of an Hyperthermophilic Archaeon, Thermococcus nautili 30-1, producing viral vesicles.</title>
        <authorList>
            <person name="Oberto J."/>
            <person name="Gaudin M."/>
            <person name="Cossu M."/>
            <person name="Gorlas A."/>
            <person name="Slesarev A."/>
            <person name="Marguet E."/>
            <person name="Forterre P."/>
        </authorList>
    </citation>
    <scope>NUCLEOTIDE SEQUENCE [LARGE SCALE GENOMIC DNA]</scope>
    <source>
        <strain evidence="2 3">30-1</strain>
    </source>
</reference>
<dbReference type="GeneID" id="82170222"/>
<dbReference type="RefSeq" id="WP_042692689.1">
    <property type="nucleotide sequence ID" value="NZ_CP007264.1"/>
</dbReference>
<evidence type="ECO:0000256" key="1">
    <source>
        <dbReference type="SAM" id="Phobius"/>
    </source>
</evidence>